<dbReference type="Proteomes" id="UP000554726">
    <property type="component" value="Unassembled WGS sequence"/>
</dbReference>
<sequence length="153" mass="16166">MSSAPLSRLFRSLAVLATLLLVVLPVLGHPRLTQAASATPRPWPVDARALPTHLSGTGSPHYVTRVADADGEAEVSTPARSGERSDQAGTEDTSTCEACQLAARALLLLATALLCLLPTVHRRVLAWPPHPAWPMTRLRAAHPVRGPPLSAIG</sequence>
<reference evidence="2 3" key="1">
    <citation type="submission" date="2020-08" db="EMBL/GenBank/DDBJ databases">
        <title>Studying the diversity of plant-associated saprophytic bacteria and their role in host health and plant-pathogen interactions.</title>
        <authorList>
            <person name="Potnis N."/>
        </authorList>
    </citation>
    <scope>NUCLEOTIDE SEQUENCE [LARGE SCALE GENOMIC DNA]</scope>
    <source>
        <strain evidence="2 3">F16</strain>
    </source>
</reference>
<evidence type="ECO:0000313" key="2">
    <source>
        <dbReference type="EMBL" id="MBB4593790.1"/>
    </source>
</evidence>
<evidence type="ECO:0000313" key="3">
    <source>
        <dbReference type="Proteomes" id="UP000554726"/>
    </source>
</evidence>
<name>A0ABR6JM07_9XANT</name>
<dbReference type="RefSeq" id="WP_184440878.1">
    <property type="nucleotide sequence ID" value="NZ_JACHNS010000004.1"/>
</dbReference>
<dbReference type="EMBL" id="JACHNS010000004">
    <property type="protein sequence ID" value="MBB4593790.1"/>
    <property type="molecule type" value="Genomic_DNA"/>
</dbReference>
<feature type="region of interest" description="Disordered" evidence="1">
    <location>
        <begin position="35"/>
        <end position="92"/>
    </location>
</feature>
<comment type="caution">
    <text evidence="2">The sequence shown here is derived from an EMBL/GenBank/DDBJ whole genome shotgun (WGS) entry which is preliminary data.</text>
</comment>
<protein>
    <submittedName>
        <fullName evidence="2">Heme A synthase</fullName>
    </submittedName>
</protein>
<evidence type="ECO:0000256" key="1">
    <source>
        <dbReference type="SAM" id="MobiDB-lite"/>
    </source>
</evidence>
<organism evidence="2 3">
    <name type="scientific">Xanthomonas cannabis</name>
    <dbReference type="NCBI Taxonomy" id="1885674"/>
    <lineage>
        <taxon>Bacteria</taxon>
        <taxon>Pseudomonadati</taxon>
        <taxon>Pseudomonadota</taxon>
        <taxon>Gammaproteobacteria</taxon>
        <taxon>Lysobacterales</taxon>
        <taxon>Lysobacteraceae</taxon>
        <taxon>Xanthomonas</taxon>
    </lineage>
</organism>
<proteinExistence type="predicted"/>
<gene>
    <name evidence="2" type="ORF">FHR60_002474</name>
</gene>
<keyword evidence="3" id="KW-1185">Reference proteome</keyword>
<accession>A0ABR6JM07</accession>